<dbReference type="AlphaFoldDB" id="A0A921JIL0"/>
<dbReference type="PANTHER" id="PTHR37841:SF1">
    <property type="entry name" value="DUF3298 DOMAIN-CONTAINING PROTEIN"/>
    <property type="match status" value="1"/>
</dbReference>
<evidence type="ECO:0000313" key="1">
    <source>
        <dbReference type="EMBL" id="HJE39521.1"/>
    </source>
</evidence>
<feature type="non-terminal residue" evidence="1">
    <location>
        <position position="186"/>
    </location>
</feature>
<reference evidence="1" key="1">
    <citation type="journal article" date="2021" name="PeerJ">
        <title>Extensive microbial diversity within the chicken gut microbiome revealed by metagenomics and culture.</title>
        <authorList>
            <person name="Gilroy R."/>
            <person name="Ravi A."/>
            <person name="Getino M."/>
            <person name="Pursley I."/>
            <person name="Horton D.L."/>
            <person name="Alikhan N.F."/>
            <person name="Baker D."/>
            <person name="Gharbi K."/>
            <person name="Hall N."/>
            <person name="Watson M."/>
            <person name="Adriaenssens E.M."/>
            <person name="Foster-Nyarko E."/>
            <person name="Jarju S."/>
            <person name="Secka A."/>
            <person name="Antonio M."/>
            <person name="Oren A."/>
            <person name="Chaudhuri R.R."/>
            <person name="La Ragione R."/>
            <person name="Hildebrand F."/>
            <person name="Pallen M.J."/>
        </authorList>
    </citation>
    <scope>NUCLEOTIDE SEQUENCE</scope>
    <source>
        <strain evidence="1">4100</strain>
    </source>
</reference>
<sequence>MATKRHQMDKDYIIFQENGLFGAKNQRGEIIIQPQYMEMQPFSCGLSLVRNHQYQYAYIDIWNRQIIPFGKYIWCDPQFTNNYTRVKLKDNVHWGIIDNMGKITIYPNLDYIAPLESFGNYDAIKFTGKYKGKRVEYIIDHLAKVNLPIDFEFMPDFELEETLPSEQSNMKKRSIIYTSDDNFNDS</sequence>
<organism evidence="1 2">
    <name type="scientific">Candidatus Amulumruptor caecigallinarius</name>
    <dbReference type="NCBI Taxonomy" id="2109911"/>
    <lineage>
        <taxon>Bacteria</taxon>
        <taxon>Pseudomonadati</taxon>
        <taxon>Bacteroidota</taxon>
        <taxon>Bacteroidia</taxon>
        <taxon>Bacteroidales</taxon>
        <taxon>Muribaculaceae</taxon>
        <taxon>Candidatus Amulumruptor</taxon>
    </lineage>
</organism>
<reference evidence="1" key="2">
    <citation type="submission" date="2021-09" db="EMBL/GenBank/DDBJ databases">
        <authorList>
            <person name="Gilroy R."/>
        </authorList>
    </citation>
    <scope>NUCLEOTIDE SEQUENCE</scope>
    <source>
        <strain evidence="1">4100</strain>
    </source>
</reference>
<dbReference type="Proteomes" id="UP000711407">
    <property type="component" value="Unassembled WGS sequence"/>
</dbReference>
<dbReference type="InterPro" id="IPR032774">
    <property type="entry name" value="WG_beta_rep"/>
</dbReference>
<accession>A0A921JIL0</accession>
<protein>
    <submittedName>
        <fullName evidence="1">WG repeat-containing protein</fullName>
    </submittedName>
</protein>
<dbReference type="EMBL" id="DYXT01000037">
    <property type="protein sequence ID" value="HJE39521.1"/>
    <property type="molecule type" value="Genomic_DNA"/>
</dbReference>
<gene>
    <name evidence="1" type="ORF">K8V47_07190</name>
</gene>
<dbReference type="Pfam" id="PF14903">
    <property type="entry name" value="WG_beta_rep"/>
    <property type="match status" value="2"/>
</dbReference>
<evidence type="ECO:0000313" key="2">
    <source>
        <dbReference type="Proteomes" id="UP000711407"/>
    </source>
</evidence>
<dbReference type="PANTHER" id="PTHR37841">
    <property type="entry name" value="GLR2918 PROTEIN"/>
    <property type="match status" value="1"/>
</dbReference>
<name>A0A921JIL0_9BACT</name>
<comment type="caution">
    <text evidence="1">The sequence shown here is derived from an EMBL/GenBank/DDBJ whole genome shotgun (WGS) entry which is preliminary data.</text>
</comment>
<proteinExistence type="predicted"/>